<reference evidence="2" key="1">
    <citation type="submission" date="2021-02" db="EMBL/GenBank/DDBJ databases">
        <authorList>
            <person name="Nowell W R."/>
        </authorList>
    </citation>
    <scope>NUCLEOTIDE SEQUENCE</scope>
</reference>
<comment type="caution">
    <text evidence="2">The sequence shown here is derived from an EMBL/GenBank/DDBJ whole genome shotgun (WGS) entry which is preliminary data.</text>
</comment>
<dbReference type="EMBL" id="CAJNOV010008029">
    <property type="protein sequence ID" value="CAF1307722.1"/>
    <property type="molecule type" value="Genomic_DNA"/>
</dbReference>
<dbReference type="EMBL" id="CAJNOW010013770">
    <property type="protein sequence ID" value="CAF1624262.1"/>
    <property type="molecule type" value="Genomic_DNA"/>
</dbReference>
<name>A0A816CN84_9BILA</name>
<evidence type="ECO:0000313" key="3">
    <source>
        <dbReference type="Proteomes" id="UP000663834"/>
    </source>
</evidence>
<protein>
    <submittedName>
        <fullName evidence="2">Uncharacterized protein</fullName>
    </submittedName>
</protein>
<gene>
    <name evidence="1" type="ORF">CJN711_LOCUS17267</name>
    <name evidence="2" type="ORF">KQP761_LOCUS25093</name>
</gene>
<proteinExistence type="predicted"/>
<dbReference type="Proteomes" id="UP000663834">
    <property type="component" value="Unassembled WGS sequence"/>
</dbReference>
<dbReference type="AlphaFoldDB" id="A0A816CN84"/>
<evidence type="ECO:0000313" key="2">
    <source>
        <dbReference type="EMBL" id="CAF1624262.1"/>
    </source>
</evidence>
<dbReference type="Proteomes" id="UP000663855">
    <property type="component" value="Unassembled WGS sequence"/>
</dbReference>
<accession>A0A816CN84</accession>
<dbReference type="OrthoDB" id="3135773at2759"/>
<organism evidence="2 3">
    <name type="scientific">Rotaria magnacalcarata</name>
    <dbReference type="NCBI Taxonomy" id="392030"/>
    <lineage>
        <taxon>Eukaryota</taxon>
        <taxon>Metazoa</taxon>
        <taxon>Spiralia</taxon>
        <taxon>Gnathifera</taxon>
        <taxon>Rotifera</taxon>
        <taxon>Eurotatoria</taxon>
        <taxon>Bdelloidea</taxon>
        <taxon>Philodinida</taxon>
        <taxon>Philodinidae</taxon>
        <taxon>Rotaria</taxon>
    </lineage>
</organism>
<sequence length="443" mass="52019">MKNFTTPSEKYRQQGNEIFAILKEQEHAAFVVRQGRFTDVLKYYNQALNASMNDDERASAHKNLGALYTYQITRTNIESANKNDYNYNLKECITSYGYAFQFGRKAKSQEWLISIRHQINNFVSDCYAQFLLLPTEERLRALEFTVNCFERTTLTRLDSVATDYYALGKLMFQEALKHFKKEPKLIYNCLPTLNRAFYWACEPHTFRSTEIKELQDSIWLHQCIHESSNARHTGVRMLDYHLQNDEELNVDFIWTIIDKFREAILLAKENDIEGEARACHCTAIVYGKVLKMDDIAYNYHLRCITLAQTLVPRNLTKHEWYMKSSSFVQNYRAKKVNEEEKIDEERYKNFRTELASDLKELNETAAKGTHELLKHIYEKHPPRKEGATMGSTESDQLIKTVKKALLHYHPDTQSVFNDKKWSFFCTEITKILNAKHELLKLAS</sequence>
<evidence type="ECO:0000313" key="1">
    <source>
        <dbReference type="EMBL" id="CAF1307722.1"/>
    </source>
</evidence>